<evidence type="ECO:0000256" key="5">
    <source>
        <dbReference type="ARBA" id="ARBA00022989"/>
    </source>
</evidence>
<evidence type="ECO:0000313" key="9">
    <source>
        <dbReference type="EMBL" id="EEG74351.1"/>
    </source>
</evidence>
<accession>C0C0L4</accession>
<keyword evidence="4 7" id="KW-0812">Transmembrane</keyword>
<dbReference type="Gene3D" id="1.10.3720.10">
    <property type="entry name" value="MetI-like"/>
    <property type="match status" value="1"/>
</dbReference>
<evidence type="ECO:0000256" key="6">
    <source>
        <dbReference type="ARBA" id="ARBA00023136"/>
    </source>
</evidence>
<feature type="transmembrane region" description="Helical" evidence="7">
    <location>
        <begin position="109"/>
        <end position="129"/>
    </location>
</feature>
<dbReference type="AlphaFoldDB" id="C0C0L4"/>
<comment type="caution">
    <text evidence="9">The sequence shown here is derived from an EMBL/GenBank/DDBJ whole genome shotgun (WGS) entry which is preliminary data.</text>
</comment>
<dbReference type="Pfam" id="PF00528">
    <property type="entry name" value="BPD_transp_1"/>
    <property type="match status" value="1"/>
</dbReference>
<evidence type="ECO:0000313" key="10">
    <source>
        <dbReference type="Proteomes" id="UP000004893"/>
    </source>
</evidence>
<dbReference type="STRING" id="553973.CLOHYLEM_05617"/>
<dbReference type="PROSITE" id="PS50928">
    <property type="entry name" value="ABC_TM1"/>
    <property type="match status" value="1"/>
</dbReference>
<keyword evidence="10" id="KW-1185">Reference proteome</keyword>
<dbReference type="Proteomes" id="UP000004893">
    <property type="component" value="Unassembled WGS sequence"/>
</dbReference>
<organism evidence="9 10">
    <name type="scientific">[Clostridium] hylemonae DSM 15053</name>
    <dbReference type="NCBI Taxonomy" id="553973"/>
    <lineage>
        <taxon>Bacteria</taxon>
        <taxon>Bacillati</taxon>
        <taxon>Bacillota</taxon>
        <taxon>Clostridia</taxon>
        <taxon>Lachnospirales</taxon>
        <taxon>Lachnospiraceae</taxon>
    </lineage>
</organism>
<feature type="transmembrane region" description="Helical" evidence="7">
    <location>
        <begin position="177"/>
        <end position="203"/>
    </location>
</feature>
<dbReference type="InterPro" id="IPR000515">
    <property type="entry name" value="MetI-like"/>
</dbReference>
<feature type="transmembrane region" description="Helical" evidence="7">
    <location>
        <begin position="223"/>
        <end position="247"/>
    </location>
</feature>
<keyword evidence="6 7" id="KW-0472">Membrane</keyword>
<evidence type="ECO:0000256" key="7">
    <source>
        <dbReference type="RuleBase" id="RU363032"/>
    </source>
</evidence>
<keyword evidence="5 7" id="KW-1133">Transmembrane helix</keyword>
<feature type="domain" description="ABC transmembrane type-1" evidence="8">
    <location>
        <begin position="67"/>
        <end position="251"/>
    </location>
</feature>
<evidence type="ECO:0000256" key="3">
    <source>
        <dbReference type="ARBA" id="ARBA00022475"/>
    </source>
</evidence>
<dbReference type="GO" id="GO:0005886">
    <property type="term" value="C:plasma membrane"/>
    <property type="evidence" value="ECO:0007669"/>
    <property type="project" value="UniProtKB-SubCell"/>
</dbReference>
<feature type="transmembrane region" description="Helical" evidence="7">
    <location>
        <begin position="78"/>
        <end position="97"/>
    </location>
</feature>
<dbReference type="EMBL" id="ABYI02000020">
    <property type="protein sequence ID" value="EEG74351.1"/>
    <property type="molecule type" value="Genomic_DNA"/>
</dbReference>
<dbReference type="SUPFAM" id="SSF161098">
    <property type="entry name" value="MetI-like"/>
    <property type="match status" value="1"/>
</dbReference>
<dbReference type="RefSeq" id="WP_006442955.1">
    <property type="nucleotide sequence ID" value="NZ_GG657759.1"/>
</dbReference>
<proteinExistence type="inferred from homology"/>
<dbReference type="CDD" id="cd06261">
    <property type="entry name" value="TM_PBP2"/>
    <property type="match status" value="1"/>
</dbReference>
<dbReference type="InterPro" id="IPR035906">
    <property type="entry name" value="MetI-like_sf"/>
</dbReference>
<comment type="subcellular location">
    <subcellularLocation>
        <location evidence="1 7">Cell membrane</location>
        <topology evidence="1 7">Multi-pass membrane protein</topology>
    </subcellularLocation>
</comment>
<keyword evidence="3" id="KW-1003">Cell membrane</keyword>
<feature type="transmembrane region" description="Helical" evidence="7">
    <location>
        <begin position="135"/>
        <end position="156"/>
    </location>
</feature>
<dbReference type="PANTHER" id="PTHR30151:SF0">
    <property type="entry name" value="ABC TRANSPORTER PERMEASE PROTEIN MJ0413-RELATED"/>
    <property type="match status" value="1"/>
</dbReference>
<protein>
    <submittedName>
        <fullName evidence="9">ABC transporter, permease protein</fullName>
    </submittedName>
</protein>
<evidence type="ECO:0000256" key="2">
    <source>
        <dbReference type="ARBA" id="ARBA00022448"/>
    </source>
</evidence>
<comment type="similarity">
    <text evidence="7">Belongs to the binding-protein-dependent transport system permease family.</text>
</comment>
<reference evidence="9" key="2">
    <citation type="submission" date="2013-06" db="EMBL/GenBank/DDBJ databases">
        <title>Draft genome sequence of Clostridium hylemonae (DSM 15053).</title>
        <authorList>
            <person name="Sudarsanam P."/>
            <person name="Ley R."/>
            <person name="Guruge J."/>
            <person name="Turnbaugh P.J."/>
            <person name="Mahowald M."/>
            <person name="Liep D."/>
            <person name="Gordon J."/>
        </authorList>
    </citation>
    <scope>NUCLEOTIDE SEQUENCE</scope>
    <source>
        <strain evidence="9">DSM 15053</strain>
    </source>
</reference>
<dbReference type="HOGENOM" id="CLU_046113_1_0_9"/>
<reference evidence="9" key="1">
    <citation type="submission" date="2009-02" db="EMBL/GenBank/DDBJ databases">
        <authorList>
            <person name="Fulton L."/>
            <person name="Clifton S."/>
            <person name="Fulton B."/>
            <person name="Xu J."/>
            <person name="Minx P."/>
            <person name="Pepin K.H."/>
            <person name="Johnson M."/>
            <person name="Bhonagiri V."/>
            <person name="Nash W.E."/>
            <person name="Mardis E.R."/>
            <person name="Wilson R.K."/>
        </authorList>
    </citation>
    <scope>NUCLEOTIDE SEQUENCE [LARGE SCALE GENOMIC DNA]</scope>
    <source>
        <strain evidence="9">DSM 15053</strain>
    </source>
</reference>
<sequence>MDKKMTKKKNIFLAALGIMILFAVWIWASFSLGETRVPSPWKIVSRFAGTITESPEIQFQGAGSSGFSTHVMATLGRYLLGTLAGTAVAFICLFLTVRFRSFQEIFDPLVDILRAIPPLALAPFFLLWFGTSQGGIIGIVIFYVFTMIFVAGAEALKRLDPVQADFARTLGAGRTTVAYRVLLPSLLPSMAGPIKVACSWSWGLVIVGELLGAKSGVGRILNAFIAILSTDLVVVGIVWILILAVVVEKAVAVILKWLLRWNAGKV</sequence>
<evidence type="ECO:0000256" key="1">
    <source>
        <dbReference type="ARBA" id="ARBA00004651"/>
    </source>
</evidence>
<evidence type="ECO:0000256" key="4">
    <source>
        <dbReference type="ARBA" id="ARBA00022692"/>
    </source>
</evidence>
<dbReference type="GO" id="GO:0055085">
    <property type="term" value="P:transmembrane transport"/>
    <property type="evidence" value="ECO:0007669"/>
    <property type="project" value="InterPro"/>
</dbReference>
<gene>
    <name evidence="9" type="ORF">CLOHYLEM_05617</name>
</gene>
<name>C0C0L4_9FIRM</name>
<keyword evidence="2 7" id="KW-0813">Transport</keyword>
<dbReference type="PANTHER" id="PTHR30151">
    <property type="entry name" value="ALKANE SULFONATE ABC TRANSPORTER-RELATED, MEMBRANE SUBUNIT"/>
    <property type="match status" value="1"/>
</dbReference>
<evidence type="ECO:0000259" key="8">
    <source>
        <dbReference type="PROSITE" id="PS50928"/>
    </source>
</evidence>
<dbReference type="eggNOG" id="COG0600">
    <property type="taxonomic scope" value="Bacteria"/>
</dbReference>
<feature type="transmembrane region" description="Helical" evidence="7">
    <location>
        <begin position="12"/>
        <end position="30"/>
    </location>
</feature>